<reference evidence="3" key="1">
    <citation type="journal article" date="2017" name="Plant J.">
        <title>The pomegranate (Punica granatum L.) genome and the genomics of punicalagin biosynthesis.</title>
        <authorList>
            <person name="Qin G."/>
            <person name="Xu C."/>
            <person name="Ming R."/>
            <person name="Tang H."/>
            <person name="Guyot R."/>
            <person name="Kramer E.M."/>
            <person name="Hu Y."/>
            <person name="Yi X."/>
            <person name="Qi Y."/>
            <person name="Xu X."/>
            <person name="Gao Z."/>
            <person name="Pan H."/>
            <person name="Jian J."/>
            <person name="Tian Y."/>
            <person name="Yue Z."/>
            <person name="Xu Y."/>
        </authorList>
    </citation>
    <scope>NUCLEOTIDE SEQUENCE [LARGE SCALE GENOMIC DNA]</scope>
    <source>
        <strain evidence="3">cv. Dabenzi</strain>
    </source>
</reference>
<dbReference type="Proteomes" id="UP000233551">
    <property type="component" value="Unassembled WGS sequence"/>
</dbReference>
<sequence length="114" mass="12947">MNNSANQWPPTHTRLEILMARLARLRNPAMGVASLGVEPHAIPTMGVPSLRWLRGNYIALRHELTDLAQARSMSARPNLVLMWPDRACQLMRDRLCHRKRMLNGEVAVATTARR</sequence>
<keyword evidence="4" id="KW-1185">Reference proteome</keyword>
<proteinExistence type="predicted"/>
<evidence type="ECO:0000313" key="4">
    <source>
        <dbReference type="Proteomes" id="UP000233551"/>
    </source>
</evidence>
<evidence type="ECO:0000313" key="3">
    <source>
        <dbReference type="Proteomes" id="UP000197138"/>
    </source>
</evidence>
<comment type="caution">
    <text evidence="1">The sequence shown here is derived from an EMBL/GenBank/DDBJ whole genome shotgun (WGS) entry which is preliminary data.</text>
</comment>
<dbReference type="Proteomes" id="UP000197138">
    <property type="component" value="Unassembled WGS sequence"/>
</dbReference>
<dbReference type="EMBL" id="MTKT01005554">
    <property type="protein sequence ID" value="OWM66228.1"/>
    <property type="molecule type" value="Genomic_DNA"/>
</dbReference>
<name>A0A218W181_PUNGR</name>
<protein>
    <submittedName>
        <fullName evidence="1">Uncharacterized protein</fullName>
    </submittedName>
</protein>
<organism evidence="1 3">
    <name type="scientific">Punica granatum</name>
    <name type="common">Pomegranate</name>
    <dbReference type="NCBI Taxonomy" id="22663"/>
    <lineage>
        <taxon>Eukaryota</taxon>
        <taxon>Viridiplantae</taxon>
        <taxon>Streptophyta</taxon>
        <taxon>Embryophyta</taxon>
        <taxon>Tracheophyta</taxon>
        <taxon>Spermatophyta</taxon>
        <taxon>Magnoliopsida</taxon>
        <taxon>eudicotyledons</taxon>
        <taxon>Gunneridae</taxon>
        <taxon>Pentapetalae</taxon>
        <taxon>rosids</taxon>
        <taxon>malvids</taxon>
        <taxon>Myrtales</taxon>
        <taxon>Lythraceae</taxon>
        <taxon>Punica</taxon>
    </lineage>
</organism>
<dbReference type="AlphaFoldDB" id="A0A218W181"/>
<evidence type="ECO:0000313" key="2">
    <source>
        <dbReference type="EMBL" id="PKH61469.1"/>
    </source>
</evidence>
<evidence type="ECO:0000313" key="1">
    <source>
        <dbReference type="EMBL" id="OWM66228.1"/>
    </source>
</evidence>
<reference evidence="2 4" key="3">
    <citation type="submission" date="2017-11" db="EMBL/GenBank/DDBJ databases">
        <title>De-novo sequencing of pomegranate (Punica granatum L.) genome.</title>
        <authorList>
            <person name="Akparov Z."/>
            <person name="Amiraslanov A."/>
            <person name="Hajiyeva S."/>
            <person name="Abbasov M."/>
            <person name="Kaur K."/>
            <person name="Hamwieh A."/>
            <person name="Solovyev V."/>
            <person name="Salamov A."/>
            <person name="Braich B."/>
            <person name="Kosarev P."/>
            <person name="Mahmoud A."/>
            <person name="Hajiyev E."/>
            <person name="Babayeva S."/>
            <person name="Izzatullayeva V."/>
            <person name="Mammadov A."/>
            <person name="Mammadov A."/>
            <person name="Sharifova S."/>
            <person name="Ojaghi J."/>
            <person name="Eynullazada K."/>
            <person name="Bayramov B."/>
            <person name="Abdulazimova A."/>
            <person name="Shahmuradov I."/>
        </authorList>
    </citation>
    <scope>NUCLEOTIDE SEQUENCE [LARGE SCALE GENOMIC DNA]</scope>
    <source>
        <strain evidence="2">AG2017</strain>
        <strain evidence="4">cv. AG2017</strain>
        <tissue evidence="2">Leaf</tissue>
    </source>
</reference>
<accession>A0A218W181</accession>
<dbReference type="EMBL" id="PGOL01045072">
    <property type="protein sequence ID" value="PKH61469.1"/>
    <property type="molecule type" value="Genomic_DNA"/>
</dbReference>
<reference evidence="1" key="2">
    <citation type="submission" date="2017-06" db="EMBL/GenBank/DDBJ databases">
        <title>The pomegranate genome and the genomics of punicalagin biosynthesis.</title>
        <authorList>
            <person name="Xu C."/>
        </authorList>
    </citation>
    <scope>NUCLEOTIDE SEQUENCE [LARGE SCALE GENOMIC DNA]</scope>
    <source>
        <tissue evidence="1">Fresh leaf</tissue>
    </source>
</reference>
<gene>
    <name evidence="1" type="ORF">CDL15_Pgr013445</name>
    <name evidence="2" type="ORF">CRG98_050276</name>
</gene>